<sequence>MLRTAPINHPARTRRILLEGDTLNYVSVECYNLNLGQTFTFHATGVGSDKEIAICGTFAGDSHSESARTYLSAYCSGGQLNIEWVGRVRLDGRAAYN</sequence>
<evidence type="ECO:0000313" key="1">
    <source>
        <dbReference type="EMBL" id="MFA0792592.1"/>
    </source>
</evidence>
<organism evidence="1 2">
    <name type="scientific">Microbulbifer echini</name>
    <dbReference type="NCBI Taxonomy" id="1529067"/>
    <lineage>
        <taxon>Bacteria</taxon>
        <taxon>Pseudomonadati</taxon>
        <taxon>Pseudomonadota</taxon>
        <taxon>Gammaproteobacteria</taxon>
        <taxon>Cellvibrionales</taxon>
        <taxon>Microbulbiferaceae</taxon>
        <taxon>Microbulbifer</taxon>
    </lineage>
</organism>
<keyword evidence="2" id="KW-1185">Reference proteome</keyword>
<dbReference type="Proteomes" id="UP001569414">
    <property type="component" value="Unassembled WGS sequence"/>
</dbReference>
<reference evidence="1 2" key="1">
    <citation type="submission" date="2024-08" db="EMBL/GenBank/DDBJ databases">
        <authorList>
            <person name="Ishaq N."/>
        </authorList>
    </citation>
    <scope>NUCLEOTIDE SEQUENCE [LARGE SCALE GENOMIC DNA]</scope>
    <source>
        <strain evidence="1 2">JCM 30400</strain>
    </source>
</reference>
<name>A0ABV4NT66_9GAMM</name>
<accession>A0ABV4NT66</accession>
<evidence type="ECO:0000313" key="2">
    <source>
        <dbReference type="Proteomes" id="UP001569414"/>
    </source>
</evidence>
<dbReference type="RefSeq" id="WP_371844968.1">
    <property type="nucleotide sequence ID" value="NZ_JBGMEL010000032.1"/>
</dbReference>
<comment type="caution">
    <text evidence="1">The sequence shown here is derived from an EMBL/GenBank/DDBJ whole genome shotgun (WGS) entry which is preliminary data.</text>
</comment>
<proteinExistence type="predicted"/>
<gene>
    <name evidence="1" type="ORF">ACCI51_18810</name>
</gene>
<dbReference type="EMBL" id="JBGMEL010000032">
    <property type="protein sequence ID" value="MFA0792592.1"/>
    <property type="molecule type" value="Genomic_DNA"/>
</dbReference>
<protein>
    <submittedName>
        <fullName evidence="1">Uncharacterized protein</fullName>
    </submittedName>
</protein>